<dbReference type="EC" id="1.4.3.4" evidence="3"/>
<gene>
    <name evidence="6" type="ORF">BLA29_008906</name>
</gene>
<dbReference type="Pfam" id="PF01593">
    <property type="entry name" value="Amino_oxidase"/>
    <property type="match status" value="1"/>
</dbReference>
<dbReference type="EMBL" id="MUJZ01072709">
    <property type="protein sequence ID" value="OTF68988.1"/>
    <property type="molecule type" value="Genomic_DNA"/>
</dbReference>
<keyword evidence="7" id="KW-1185">Reference proteome</keyword>
<dbReference type="InterPro" id="IPR002937">
    <property type="entry name" value="Amino_oxidase"/>
</dbReference>
<reference evidence="6 7" key="1">
    <citation type="submission" date="2017-03" db="EMBL/GenBank/DDBJ databases">
        <title>Genome Survey of Euroglyphus maynei.</title>
        <authorList>
            <person name="Arlian L.G."/>
            <person name="Morgan M.S."/>
            <person name="Rider S.D."/>
        </authorList>
    </citation>
    <scope>NUCLEOTIDE SEQUENCE [LARGE SCALE GENOMIC DNA]</scope>
    <source>
        <strain evidence="6">Arlian Lab</strain>
        <tissue evidence="6">Whole body</tissue>
    </source>
</reference>
<evidence type="ECO:0000313" key="6">
    <source>
        <dbReference type="EMBL" id="OTF68988.1"/>
    </source>
</evidence>
<feature type="domain" description="Amine oxidase" evidence="5">
    <location>
        <begin position="1"/>
        <end position="197"/>
    </location>
</feature>
<evidence type="ECO:0000256" key="3">
    <source>
        <dbReference type="ARBA" id="ARBA00012804"/>
    </source>
</evidence>
<evidence type="ECO:0000313" key="7">
    <source>
        <dbReference type="Proteomes" id="UP000194236"/>
    </source>
</evidence>
<evidence type="ECO:0000256" key="1">
    <source>
        <dbReference type="ARBA" id="ARBA00004362"/>
    </source>
</evidence>
<dbReference type="GO" id="GO:0005741">
    <property type="term" value="C:mitochondrial outer membrane"/>
    <property type="evidence" value="ECO:0007669"/>
    <property type="project" value="UniProtKB-SubCell"/>
</dbReference>
<dbReference type="Gene3D" id="3.50.50.60">
    <property type="entry name" value="FAD/NAD(P)-binding domain"/>
    <property type="match status" value="1"/>
</dbReference>
<name>A0A1Y3AM11_EURMA</name>
<dbReference type="InterPro" id="IPR050703">
    <property type="entry name" value="Flavin_MAO"/>
</dbReference>
<dbReference type="PANTHER" id="PTHR43563">
    <property type="entry name" value="AMINE OXIDASE"/>
    <property type="match status" value="1"/>
</dbReference>
<dbReference type="GO" id="GO:0097621">
    <property type="term" value="F:monoamine oxidase activity"/>
    <property type="evidence" value="ECO:0007669"/>
    <property type="project" value="UniProtKB-EC"/>
</dbReference>
<comment type="similarity">
    <text evidence="2">Belongs to the flavin monoamine oxidase family.</text>
</comment>
<protein>
    <recommendedName>
        <fullName evidence="3">monoamine oxidase</fullName>
        <ecNumber evidence="3">1.4.3.4</ecNumber>
    </recommendedName>
</protein>
<dbReference type="PANTHER" id="PTHR43563:SF1">
    <property type="entry name" value="AMINE OXIDASE [FLAVIN-CONTAINING] B"/>
    <property type="match status" value="1"/>
</dbReference>
<dbReference type="OrthoDB" id="337104at2759"/>
<comment type="caution">
    <text evidence="6">The sequence shown here is derived from an EMBL/GenBank/DDBJ whole genome shotgun (WGS) entry which is preliminary data.</text>
</comment>
<evidence type="ECO:0000256" key="4">
    <source>
        <dbReference type="ARBA" id="ARBA00048448"/>
    </source>
</evidence>
<dbReference type="SUPFAM" id="SSF51905">
    <property type="entry name" value="FAD/NAD(P)-binding domain"/>
    <property type="match status" value="1"/>
</dbReference>
<comment type="subcellular location">
    <subcellularLocation>
        <location evidence="1">Mitochondrion outer membrane</location>
        <topology evidence="1">Single-pass type IV membrane protein</topology>
        <orientation evidence="1">Cytoplasmic side</orientation>
    </subcellularLocation>
</comment>
<comment type="catalytic activity">
    <reaction evidence="4">
        <text>a secondary aliphatic amine + O2 + H2O = a primary amine + an aldehyde + H2O2</text>
        <dbReference type="Rhea" id="RHEA:26414"/>
        <dbReference type="ChEBI" id="CHEBI:15377"/>
        <dbReference type="ChEBI" id="CHEBI:15379"/>
        <dbReference type="ChEBI" id="CHEBI:16240"/>
        <dbReference type="ChEBI" id="CHEBI:17478"/>
        <dbReference type="ChEBI" id="CHEBI:58855"/>
        <dbReference type="ChEBI" id="CHEBI:65296"/>
        <dbReference type="EC" id="1.4.3.4"/>
    </reaction>
</comment>
<evidence type="ECO:0000259" key="5">
    <source>
        <dbReference type="Pfam" id="PF01593"/>
    </source>
</evidence>
<sequence>MAIPPVLVQKIHFNPSLPPVYNQMLQKFSMGSAIKCIVYYEEQFWRNNQQHEQQSLNGNMLINCTNPCDGPITYTVDDTKPDGSYPAIVGFIIGDRARDMIERSQEERLHYICESYSRAFNSKKALKPIHYEEKNWMSEQYTGGCFTGLGSTGFLTNYGPLLKRPLFDCIFPAGTETSTHWAGFMDGALQSGERAAFEV</sequence>
<accession>A0A1Y3AM11</accession>
<proteinExistence type="inferred from homology"/>
<dbReference type="Proteomes" id="UP000194236">
    <property type="component" value="Unassembled WGS sequence"/>
</dbReference>
<dbReference type="SUPFAM" id="SSF54373">
    <property type="entry name" value="FAD-linked reductases, C-terminal domain"/>
    <property type="match status" value="1"/>
</dbReference>
<evidence type="ECO:0000256" key="2">
    <source>
        <dbReference type="ARBA" id="ARBA00005995"/>
    </source>
</evidence>
<dbReference type="AlphaFoldDB" id="A0A1Y3AM11"/>
<dbReference type="InterPro" id="IPR036188">
    <property type="entry name" value="FAD/NAD-bd_sf"/>
</dbReference>
<organism evidence="6 7">
    <name type="scientific">Euroglyphus maynei</name>
    <name type="common">Mayne's house dust mite</name>
    <dbReference type="NCBI Taxonomy" id="6958"/>
    <lineage>
        <taxon>Eukaryota</taxon>
        <taxon>Metazoa</taxon>
        <taxon>Ecdysozoa</taxon>
        <taxon>Arthropoda</taxon>
        <taxon>Chelicerata</taxon>
        <taxon>Arachnida</taxon>
        <taxon>Acari</taxon>
        <taxon>Acariformes</taxon>
        <taxon>Sarcoptiformes</taxon>
        <taxon>Astigmata</taxon>
        <taxon>Psoroptidia</taxon>
        <taxon>Analgoidea</taxon>
        <taxon>Pyroglyphidae</taxon>
        <taxon>Pyroglyphinae</taxon>
        <taxon>Euroglyphus</taxon>
    </lineage>
</organism>